<comment type="caution">
    <text evidence="1">The sequence shown here is derived from an EMBL/GenBank/DDBJ whole genome shotgun (WGS) entry which is preliminary data.</text>
</comment>
<gene>
    <name evidence="1" type="ORF">SVIO_027880</name>
</gene>
<keyword evidence="2" id="KW-1185">Reference proteome</keyword>
<proteinExistence type="predicted"/>
<sequence>MGPVLVPEANRDFADRAGAGATAHPTASWATQAAKNLIMDLEDVGCRARFMIRDRDGKFPQLFDA</sequence>
<name>A0A4D4KT98_STRVO</name>
<accession>A0A4D4KT98</accession>
<dbReference type="AlphaFoldDB" id="A0A4D4KT98"/>
<evidence type="ECO:0000313" key="2">
    <source>
        <dbReference type="Proteomes" id="UP000301309"/>
    </source>
</evidence>
<protein>
    <submittedName>
        <fullName evidence="1">Uncharacterized protein</fullName>
    </submittedName>
</protein>
<dbReference type="Proteomes" id="UP000301309">
    <property type="component" value="Unassembled WGS sequence"/>
</dbReference>
<reference evidence="1 2" key="1">
    <citation type="journal article" date="2020" name="Int. J. Syst. Evol. Microbiol.">
        <title>Reclassification of Streptomyces castelarensis and Streptomyces sporoclivatus as later heterotypic synonyms of Streptomyces antimycoticus.</title>
        <authorList>
            <person name="Komaki H."/>
            <person name="Tamura T."/>
        </authorList>
    </citation>
    <scope>NUCLEOTIDE SEQUENCE [LARGE SCALE GENOMIC DNA]</scope>
    <source>
        <strain evidence="1 2">NBRC 13459</strain>
    </source>
</reference>
<organism evidence="1 2">
    <name type="scientific">Streptomyces violaceusniger</name>
    <dbReference type="NCBI Taxonomy" id="68280"/>
    <lineage>
        <taxon>Bacteria</taxon>
        <taxon>Bacillati</taxon>
        <taxon>Actinomycetota</taxon>
        <taxon>Actinomycetes</taxon>
        <taxon>Kitasatosporales</taxon>
        <taxon>Streptomycetaceae</taxon>
        <taxon>Streptomyces</taxon>
        <taxon>Streptomyces violaceusniger group</taxon>
    </lineage>
</organism>
<dbReference type="EMBL" id="BJHW01000001">
    <property type="protein sequence ID" value="GDY52165.1"/>
    <property type="molecule type" value="Genomic_DNA"/>
</dbReference>
<evidence type="ECO:0000313" key="1">
    <source>
        <dbReference type="EMBL" id="GDY52165.1"/>
    </source>
</evidence>